<dbReference type="Gene3D" id="1.10.287.110">
    <property type="entry name" value="DnaJ domain"/>
    <property type="match status" value="1"/>
</dbReference>
<keyword evidence="5 7" id="KW-0472">Membrane</keyword>
<feature type="transmembrane region" description="Helical" evidence="8">
    <location>
        <begin position="12"/>
        <end position="35"/>
    </location>
</feature>
<protein>
    <recommendedName>
        <fullName evidence="7">Co-chaperone protein DjlA</fullName>
    </recommendedName>
</protein>
<evidence type="ECO:0000256" key="4">
    <source>
        <dbReference type="ARBA" id="ARBA00022989"/>
    </source>
</evidence>
<comment type="caution">
    <text evidence="10">The sequence shown here is derived from an EMBL/GenBank/DDBJ whole genome shotgun (WGS) entry which is preliminary data.</text>
</comment>
<dbReference type="PRINTS" id="PR00625">
    <property type="entry name" value="JDOMAIN"/>
</dbReference>
<keyword evidence="3 7" id="KW-0812">Transmembrane</keyword>
<feature type="topological domain" description="Periplasmic" evidence="7">
    <location>
        <begin position="1"/>
        <end position="7"/>
    </location>
</feature>
<organism evidence="10 11">
    <name type="scientific">Thorsellia kenyensis</name>
    <dbReference type="NCBI Taxonomy" id="1549888"/>
    <lineage>
        <taxon>Bacteria</taxon>
        <taxon>Pseudomonadati</taxon>
        <taxon>Pseudomonadota</taxon>
        <taxon>Gammaproteobacteria</taxon>
        <taxon>Enterobacterales</taxon>
        <taxon>Thorselliaceae</taxon>
        <taxon>Thorsellia</taxon>
    </lineage>
</organism>
<comment type="subunit">
    <text evidence="7">Homodimer.</text>
</comment>
<dbReference type="Proteomes" id="UP001589758">
    <property type="component" value="Unassembled WGS sequence"/>
</dbReference>
<dbReference type="Gene3D" id="1.10.3680.10">
    <property type="entry name" value="TerB-like"/>
    <property type="match status" value="1"/>
</dbReference>
<dbReference type="NCBIfam" id="NF006948">
    <property type="entry name" value="PRK09430.1"/>
    <property type="match status" value="1"/>
</dbReference>
<evidence type="ECO:0000256" key="6">
    <source>
        <dbReference type="ARBA" id="ARBA00023186"/>
    </source>
</evidence>
<name>A0ABV6CCG6_9GAMM</name>
<dbReference type="Pfam" id="PF00226">
    <property type="entry name" value="DnaJ"/>
    <property type="match status" value="1"/>
</dbReference>
<dbReference type="SUPFAM" id="SSF158682">
    <property type="entry name" value="TerB-like"/>
    <property type="match status" value="1"/>
</dbReference>
<dbReference type="PROSITE" id="PS50076">
    <property type="entry name" value="DNAJ_2"/>
    <property type="match status" value="1"/>
</dbReference>
<evidence type="ECO:0000256" key="1">
    <source>
        <dbReference type="ARBA" id="ARBA00022475"/>
    </source>
</evidence>
<dbReference type="EMBL" id="JBHLXE010000108">
    <property type="protein sequence ID" value="MFC0180684.1"/>
    <property type="molecule type" value="Genomic_DNA"/>
</dbReference>
<dbReference type="InterPro" id="IPR050817">
    <property type="entry name" value="DjlA_DnaK_co-chaperone"/>
</dbReference>
<comment type="domain">
    <text evidence="7">The transmembrane domain is a dimerization domain.</text>
</comment>
<comment type="function">
    <text evidence="7">Regulatory DnaK co-chaperone. Direct interaction between DnaK and DjlA is needed for the induction of the wcaABCDE operon, involved in the synthesis of a colanic acid polysaccharide capsule, possibly through activation of the RcsB/RcsC phosphotransfer signaling pathway. The colanic acid capsule may help the bacterium survive conditions outside the host.</text>
</comment>
<keyword evidence="2 7" id="KW-0997">Cell inner membrane</keyword>
<keyword evidence="11" id="KW-1185">Reference proteome</keyword>
<accession>A0ABV6CCG6</accession>
<feature type="domain" description="J" evidence="9">
    <location>
        <begin position="211"/>
        <end position="277"/>
    </location>
</feature>
<feature type="topological domain" description="Cytoplasmic" evidence="7">
    <location>
        <begin position="34"/>
        <end position="277"/>
    </location>
</feature>
<dbReference type="RefSeq" id="WP_385877809.1">
    <property type="nucleotide sequence ID" value="NZ_JBHLXE010000108.1"/>
</dbReference>
<keyword evidence="6 7" id="KW-0143">Chaperone</keyword>
<evidence type="ECO:0000256" key="2">
    <source>
        <dbReference type="ARBA" id="ARBA00022519"/>
    </source>
</evidence>
<comment type="subcellular location">
    <subcellularLocation>
        <location evidence="7">Cell inner membrane</location>
        <topology evidence="7">Single-pass type III membrane protein</topology>
    </subcellularLocation>
</comment>
<dbReference type="CDD" id="cd07316">
    <property type="entry name" value="terB_like_DjlA"/>
    <property type="match status" value="1"/>
</dbReference>
<gene>
    <name evidence="7 10" type="primary">djlA</name>
    <name evidence="10" type="ORF">ACFFIT_11440</name>
</gene>
<evidence type="ECO:0000256" key="7">
    <source>
        <dbReference type="HAMAP-Rule" id="MF_01153"/>
    </source>
</evidence>
<dbReference type="Pfam" id="PF05099">
    <property type="entry name" value="TerB"/>
    <property type="match status" value="1"/>
</dbReference>
<keyword evidence="4 7" id="KW-1133">Transmembrane helix</keyword>
<dbReference type="InterPro" id="IPR036869">
    <property type="entry name" value="J_dom_sf"/>
</dbReference>
<evidence type="ECO:0000313" key="11">
    <source>
        <dbReference type="Proteomes" id="UP001589758"/>
    </source>
</evidence>
<evidence type="ECO:0000259" key="9">
    <source>
        <dbReference type="PROSITE" id="PS50076"/>
    </source>
</evidence>
<dbReference type="SMART" id="SM00271">
    <property type="entry name" value="DnaJ"/>
    <property type="match status" value="1"/>
</dbReference>
<proteinExistence type="inferred from homology"/>
<dbReference type="SUPFAM" id="SSF46565">
    <property type="entry name" value="Chaperone J-domain"/>
    <property type="match status" value="1"/>
</dbReference>
<dbReference type="InterPro" id="IPR001623">
    <property type="entry name" value="DnaJ_domain"/>
</dbReference>
<dbReference type="InterPro" id="IPR007791">
    <property type="entry name" value="DjlA_N"/>
</dbReference>
<evidence type="ECO:0000256" key="5">
    <source>
        <dbReference type="ARBA" id="ARBA00023136"/>
    </source>
</evidence>
<dbReference type="PANTHER" id="PTHR24074">
    <property type="entry name" value="CO-CHAPERONE PROTEIN DJLA"/>
    <property type="match status" value="1"/>
</dbReference>
<evidence type="ECO:0000256" key="8">
    <source>
        <dbReference type="SAM" id="Phobius"/>
    </source>
</evidence>
<evidence type="ECO:0000313" key="10">
    <source>
        <dbReference type="EMBL" id="MFC0180684.1"/>
    </source>
</evidence>
<dbReference type="InterPro" id="IPR023749">
    <property type="entry name" value="DjlA"/>
</dbReference>
<reference evidence="10 11" key="1">
    <citation type="submission" date="2024-09" db="EMBL/GenBank/DDBJ databases">
        <authorList>
            <person name="Sun Q."/>
            <person name="Mori K."/>
        </authorList>
    </citation>
    <scope>NUCLEOTIDE SEQUENCE [LARGE SCALE GENOMIC DNA]</scope>
    <source>
        <strain evidence="10 11">CCM 8545</strain>
    </source>
</reference>
<sequence>MKNHLGKIIAVLLTYFFFSFNFVFIVLAIIIGHLFDRSLMHRRMNKYDDGSQYDRQQVFFITTFQVMGHLSKAKGVITQEDIKVATSVMDRFSLDDAQRQIAQEAYREGKDANFPLRRVMRELRIALGRRFDLVKIFLEIQLQVALADGSLHPNEKEVLRVIASELGISRQFEAILSMIQAGQSFGQQGQNRQHRGYQQNGYRDPKAQLKEAYTLLGVSEGSDAMTIKRAYRKLMSEHHPDKLVAKGLPPEMMEIAKEKTQAIQGAYELLKAHLGFK</sequence>
<dbReference type="HAMAP" id="MF_01153">
    <property type="entry name" value="DjlA"/>
    <property type="match status" value="1"/>
</dbReference>
<dbReference type="CDD" id="cd06257">
    <property type="entry name" value="DnaJ"/>
    <property type="match status" value="1"/>
</dbReference>
<evidence type="ECO:0000256" key="3">
    <source>
        <dbReference type="ARBA" id="ARBA00022692"/>
    </source>
</evidence>
<dbReference type="InterPro" id="IPR029024">
    <property type="entry name" value="TerB-like"/>
</dbReference>
<keyword evidence="1 7" id="KW-1003">Cell membrane</keyword>